<name>A0A2K3K0Y8_TRIPR</name>
<dbReference type="Proteomes" id="UP000236291">
    <property type="component" value="Unassembled WGS sequence"/>
</dbReference>
<dbReference type="InterPro" id="IPR005162">
    <property type="entry name" value="Retrotrans_gag_dom"/>
</dbReference>
<comment type="caution">
    <text evidence="2">The sequence shown here is derived from an EMBL/GenBank/DDBJ whole genome shotgun (WGS) entry which is preliminary data.</text>
</comment>
<dbReference type="Pfam" id="PF03732">
    <property type="entry name" value="Retrotrans_gag"/>
    <property type="match status" value="1"/>
</dbReference>
<organism evidence="2 3">
    <name type="scientific">Trifolium pratense</name>
    <name type="common">Red clover</name>
    <dbReference type="NCBI Taxonomy" id="57577"/>
    <lineage>
        <taxon>Eukaryota</taxon>
        <taxon>Viridiplantae</taxon>
        <taxon>Streptophyta</taxon>
        <taxon>Embryophyta</taxon>
        <taxon>Tracheophyta</taxon>
        <taxon>Spermatophyta</taxon>
        <taxon>Magnoliopsida</taxon>
        <taxon>eudicotyledons</taxon>
        <taxon>Gunneridae</taxon>
        <taxon>Pentapetalae</taxon>
        <taxon>rosids</taxon>
        <taxon>fabids</taxon>
        <taxon>Fabales</taxon>
        <taxon>Fabaceae</taxon>
        <taxon>Papilionoideae</taxon>
        <taxon>50 kb inversion clade</taxon>
        <taxon>NPAAA clade</taxon>
        <taxon>Hologalegina</taxon>
        <taxon>IRL clade</taxon>
        <taxon>Trifolieae</taxon>
        <taxon>Trifolium</taxon>
    </lineage>
</organism>
<dbReference type="AlphaFoldDB" id="A0A2K3K0Y8"/>
<feature type="non-terminal residue" evidence="2">
    <location>
        <position position="226"/>
    </location>
</feature>
<sequence length="226" mass="26096">KLALVQWFGLPTEDTSWENWDSLCADYHLEDKVSFPATGDVSRSPNTSIMERPKRTITRPKKLDVYVPTNAERLDDLTVKVDTILEHLANLTAQPPPPTPPPLITPPPLNHQPFPPNHLPRMKLDVPKFDGSDAMGWIFKISQFFDYHQTPEEERLTVASFYMEGPALSWYQWMHRNGQITTWFGFLQALETRFAPSYYDEPSSALFKLVQRTTVNQYLAEFERLA</sequence>
<evidence type="ECO:0000313" key="2">
    <source>
        <dbReference type="EMBL" id="PNX59969.1"/>
    </source>
</evidence>
<proteinExistence type="predicted"/>
<evidence type="ECO:0000259" key="1">
    <source>
        <dbReference type="Pfam" id="PF03732"/>
    </source>
</evidence>
<dbReference type="EMBL" id="ASHM01081759">
    <property type="protein sequence ID" value="PNX59969.1"/>
    <property type="molecule type" value="Genomic_DNA"/>
</dbReference>
<gene>
    <name evidence="2" type="ORF">L195_g051689</name>
</gene>
<feature type="non-terminal residue" evidence="2">
    <location>
        <position position="1"/>
    </location>
</feature>
<reference evidence="2 3" key="1">
    <citation type="journal article" date="2014" name="Am. J. Bot.">
        <title>Genome assembly and annotation for red clover (Trifolium pratense; Fabaceae).</title>
        <authorList>
            <person name="Istvanek J."/>
            <person name="Jaros M."/>
            <person name="Krenek A."/>
            <person name="Repkova J."/>
        </authorList>
    </citation>
    <scope>NUCLEOTIDE SEQUENCE [LARGE SCALE GENOMIC DNA]</scope>
    <source>
        <strain evidence="3">cv. Tatra</strain>
        <tissue evidence="2">Young leaves</tissue>
    </source>
</reference>
<feature type="domain" description="Retrotransposon gag" evidence="1">
    <location>
        <begin position="158"/>
        <end position="226"/>
    </location>
</feature>
<reference evidence="2 3" key="2">
    <citation type="journal article" date="2017" name="Front. Plant Sci.">
        <title>Gene Classification and Mining of Molecular Markers Useful in Red Clover (Trifolium pratense) Breeding.</title>
        <authorList>
            <person name="Istvanek J."/>
            <person name="Dluhosova J."/>
            <person name="Dluhos P."/>
            <person name="Patkova L."/>
            <person name="Nedelnik J."/>
            <person name="Repkova J."/>
        </authorList>
    </citation>
    <scope>NUCLEOTIDE SEQUENCE [LARGE SCALE GENOMIC DNA]</scope>
    <source>
        <strain evidence="3">cv. Tatra</strain>
        <tissue evidence="2">Young leaves</tissue>
    </source>
</reference>
<protein>
    <recommendedName>
        <fullName evidence="1">Retrotransposon gag domain-containing protein</fullName>
    </recommendedName>
</protein>
<evidence type="ECO:0000313" key="3">
    <source>
        <dbReference type="Proteomes" id="UP000236291"/>
    </source>
</evidence>
<accession>A0A2K3K0Y8</accession>